<feature type="compositionally biased region" description="Low complexity" evidence="1">
    <location>
        <begin position="116"/>
        <end position="139"/>
    </location>
</feature>
<evidence type="ECO:0000313" key="5">
    <source>
        <dbReference type="Proteomes" id="UP000712713"/>
    </source>
</evidence>
<dbReference type="InterPro" id="IPR005158">
    <property type="entry name" value="BTAD"/>
</dbReference>
<feature type="compositionally biased region" description="Low complexity" evidence="1">
    <location>
        <begin position="306"/>
        <end position="326"/>
    </location>
</feature>
<organism evidence="4 5">
    <name type="scientific">Tessaracoccus flavescens</name>
    <dbReference type="NCBI Taxonomy" id="399497"/>
    <lineage>
        <taxon>Bacteria</taxon>
        <taxon>Bacillati</taxon>
        <taxon>Actinomycetota</taxon>
        <taxon>Actinomycetes</taxon>
        <taxon>Propionibacteriales</taxon>
        <taxon>Propionibacteriaceae</taxon>
        <taxon>Tessaracoccus</taxon>
    </lineage>
</organism>
<evidence type="ECO:0000313" key="4">
    <source>
        <dbReference type="EMBL" id="HJE51934.1"/>
    </source>
</evidence>
<dbReference type="InterPro" id="IPR036779">
    <property type="entry name" value="LysM_dom_sf"/>
</dbReference>
<evidence type="ECO:0000256" key="2">
    <source>
        <dbReference type="SAM" id="Phobius"/>
    </source>
</evidence>
<accession>A0A921JQT9</accession>
<dbReference type="SMART" id="SM01043">
    <property type="entry name" value="BTAD"/>
    <property type="match status" value="1"/>
</dbReference>
<feature type="region of interest" description="Disordered" evidence="1">
    <location>
        <begin position="116"/>
        <end position="147"/>
    </location>
</feature>
<dbReference type="InterPro" id="IPR011990">
    <property type="entry name" value="TPR-like_helical_dom_sf"/>
</dbReference>
<reference evidence="4" key="1">
    <citation type="journal article" date="2021" name="PeerJ">
        <title>Extensive microbial diversity within the chicken gut microbiome revealed by metagenomics and culture.</title>
        <authorList>
            <person name="Gilroy R."/>
            <person name="Ravi A."/>
            <person name="Getino M."/>
            <person name="Pursley I."/>
            <person name="Horton D.L."/>
            <person name="Alikhan N.F."/>
            <person name="Baker D."/>
            <person name="Gharbi K."/>
            <person name="Hall N."/>
            <person name="Watson M."/>
            <person name="Adriaenssens E.M."/>
            <person name="Foster-Nyarko E."/>
            <person name="Jarju S."/>
            <person name="Secka A."/>
            <person name="Antonio M."/>
            <person name="Oren A."/>
            <person name="Chaudhuri R.R."/>
            <person name="La Ragione R."/>
            <person name="Hildebrand F."/>
            <person name="Pallen M.J."/>
        </authorList>
    </citation>
    <scope>NUCLEOTIDE SEQUENCE</scope>
    <source>
        <strain evidence="4">ChiGjej3B3-7470</strain>
    </source>
</reference>
<keyword evidence="2" id="KW-0472">Membrane</keyword>
<proteinExistence type="predicted"/>
<dbReference type="Pfam" id="PF01476">
    <property type="entry name" value="LysM"/>
    <property type="match status" value="2"/>
</dbReference>
<feature type="domain" description="LysM" evidence="3">
    <location>
        <begin position="211"/>
        <end position="260"/>
    </location>
</feature>
<dbReference type="SMART" id="SM00257">
    <property type="entry name" value="LysM"/>
    <property type="match status" value="2"/>
</dbReference>
<feature type="transmembrane region" description="Helical" evidence="2">
    <location>
        <begin position="50"/>
        <end position="79"/>
    </location>
</feature>
<dbReference type="AlphaFoldDB" id="A0A921JQT9"/>
<feature type="compositionally biased region" description="Acidic residues" evidence="1">
    <location>
        <begin position="331"/>
        <end position="340"/>
    </location>
</feature>
<dbReference type="InterPro" id="IPR052196">
    <property type="entry name" value="Bact_Kbp"/>
</dbReference>
<dbReference type="PANTHER" id="PTHR34700">
    <property type="entry name" value="POTASSIUM BINDING PROTEIN KBP"/>
    <property type="match status" value="1"/>
</dbReference>
<comment type="caution">
    <text evidence="4">The sequence shown here is derived from an EMBL/GenBank/DDBJ whole genome shotgun (WGS) entry which is preliminary data.</text>
</comment>
<keyword evidence="2" id="KW-1133">Transmembrane helix</keyword>
<feature type="region of interest" description="Disordered" evidence="1">
    <location>
        <begin position="263"/>
        <end position="340"/>
    </location>
</feature>
<dbReference type="PROSITE" id="PS51782">
    <property type="entry name" value="LYSM"/>
    <property type="match status" value="2"/>
</dbReference>
<name>A0A921JQT9_9ACTN</name>
<dbReference type="Gene3D" id="3.10.350.10">
    <property type="entry name" value="LysM domain"/>
    <property type="match status" value="2"/>
</dbReference>
<evidence type="ECO:0000256" key="1">
    <source>
        <dbReference type="SAM" id="MobiDB-lite"/>
    </source>
</evidence>
<evidence type="ECO:0000259" key="3">
    <source>
        <dbReference type="PROSITE" id="PS51782"/>
    </source>
</evidence>
<gene>
    <name evidence="4" type="ORF">K8V15_08160</name>
</gene>
<feature type="transmembrane region" description="Helical" evidence="2">
    <location>
        <begin position="91"/>
        <end position="111"/>
    </location>
</feature>
<dbReference type="InterPro" id="IPR018392">
    <property type="entry name" value="LysM"/>
</dbReference>
<dbReference type="Gene3D" id="1.25.40.10">
    <property type="entry name" value="Tetratricopeptide repeat domain"/>
    <property type="match status" value="1"/>
</dbReference>
<sequence>MRFLRAVGALLVLLLLVLGVPLLLLQIGNPGYLLEVNWADALWRAANPRAVLALLSVVAWLAWGVLTLTVLAEVVAVLSRQRVTMPIPGTGWLRPGIGALVVAALAVPTVASADTSARPLESTSEASTLSASSPAQAAPAAPPEGPHYVVQPGDELWSVAERELGSGDRWRDIVALNSGLTATSRLAVGTMLTMPAATAAQVQVADAGSPVDVVVESGDTLWGLAEEHLGDGNRWPELHEANKSTVADPDVINVGWELTIPTAESEPEAPIDTPSEQVEDAPEAAPVSAEEDEAQADEATPPPTPSYVIPPQAGIPADPDADAGPGSEQDAAGDEQSDDPTDAVAALLGTLGAGLAAAVAGGLIWRRRNQLLSRRVGERLVPLTPEHVRNWGAVAHRAEEPRRAAAPESPTELVLGWGADDAAVTHNLEAAGLTVFTGAARSSALGAAITSLTHQSPSSIVLVGSSEWAEVADTAQVQTHRDTAAGLSTLQRITAERRLGIGDSTLDVLRANPDTSSEVEPLIFVFTEPLATPEVAVIADALDVGHTGVSVLGVAGSVQTPAATVIEVTGDTARLGAEVFEPQLLTEPAKHAVLGLLAVTATHPESAPWWNDAPNPIPARARHEDSNMTAALDAPAHPTLLLLGDVELLAAAGETPTRATTQCLEYCAWLLNNPGATPTKMAQHLAVAETTRRSNMSRLRTWLGADDADARYLPDAYSGRITLDERVTSDWEVFQAMLSGGVRHADTEQLRRALTLVRGEPLGHLAFQWFWAETMRADMVAMVVDAAAELADRCLADKDFQGALWAVERGRLAAPLDDELAVRRIDALSHAGDVAALERDVMTLTRALRADSRDLAPELAQRVQRAISRARRPSRS</sequence>
<dbReference type="Proteomes" id="UP000712713">
    <property type="component" value="Unassembled WGS sequence"/>
</dbReference>
<feature type="domain" description="LysM" evidence="3">
    <location>
        <begin position="146"/>
        <end position="194"/>
    </location>
</feature>
<reference evidence="4" key="2">
    <citation type="submission" date="2021-09" db="EMBL/GenBank/DDBJ databases">
        <authorList>
            <person name="Gilroy R."/>
        </authorList>
    </citation>
    <scope>NUCLEOTIDE SEQUENCE</scope>
    <source>
        <strain evidence="4">ChiGjej3B3-7470</strain>
    </source>
</reference>
<dbReference type="CDD" id="cd00118">
    <property type="entry name" value="LysM"/>
    <property type="match status" value="2"/>
</dbReference>
<dbReference type="EMBL" id="DYZF01000204">
    <property type="protein sequence ID" value="HJE51934.1"/>
    <property type="molecule type" value="Genomic_DNA"/>
</dbReference>
<dbReference type="PANTHER" id="PTHR34700:SF4">
    <property type="entry name" value="PHAGE-LIKE ELEMENT PBSX PROTEIN XKDP"/>
    <property type="match status" value="1"/>
</dbReference>
<keyword evidence="2" id="KW-0812">Transmembrane</keyword>
<protein>
    <submittedName>
        <fullName evidence="4">LysM peptidoglycan-binding domain-containing protein</fullName>
    </submittedName>
</protein>